<sequence length="108" mass="12021">MDNNFTLRLADVTTVYTSTSAPIIDPTFPMDDGLQKTHFTYVHVYGQKDRVVFVLISAASSVQFIKLCTDSSTCSGLLFARNRNNIELSINFLRNDTETLIGIARIIG</sequence>
<proteinExistence type="predicted"/>
<name>A0ABR0A195_9CRUS</name>
<gene>
    <name evidence="1" type="ORF">OUZ56_000749</name>
</gene>
<accession>A0ABR0A195</accession>
<dbReference type="EMBL" id="JAOYFB010000036">
    <property type="protein sequence ID" value="KAK4018704.1"/>
    <property type="molecule type" value="Genomic_DNA"/>
</dbReference>
<protein>
    <submittedName>
        <fullName evidence="1">Uncharacterized protein</fullName>
    </submittedName>
</protein>
<evidence type="ECO:0000313" key="1">
    <source>
        <dbReference type="EMBL" id="KAK4018704.1"/>
    </source>
</evidence>
<dbReference type="Proteomes" id="UP001234178">
    <property type="component" value="Unassembled WGS sequence"/>
</dbReference>
<evidence type="ECO:0000313" key="2">
    <source>
        <dbReference type="Proteomes" id="UP001234178"/>
    </source>
</evidence>
<comment type="caution">
    <text evidence="1">The sequence shown here is derived from an EMBL/GenBank/DDBJ whole genome shotgun (WGS) entry which is preliminary data.</text>
</comment>
<reference evidence="1 2" key="1">
    <citation type="journal article" date="2023" name="Nucleic Acids Res.">
        <title>The hologenome of Daphnia magna reveals possible DNA methylation and microbiome-mediated evolution of the host genome.</title>
        <authorList>
            <person name="Chaturvedi A."/>
            <person name="Li X."/>
            <person name="Dhandapani V."/>
            <person name="Marshall H."/>
            <person name="Kissane S."/>
            <person name="Cuenca-Cambronero M."/>
            <person name="Asole G."/>
            <person name="Calvet F."/>
            <person name="Ruiz-Romero M."/>
            <person name="Marangio P."/>
            <person name="Guigo R."/>
            <person name="Rago D."/>
            <person name="Mirbahai L."/>
            <person name="Eastwood N."/>
            <person name="Colbourne J.K."/>
            <person name="Zhou J."/>
            <person name="Mallon E."/>
            <person name="Orsini L."/>
        </authorList>
    </citation>
    <scope>NUCLEOTIDE SEQUENCE [LARGE SCALE GENOMIC DNA]</scope>
    <source>
        <strain evidence="1">LRV0_1</strain>
    </source>
</reference>
<organism evidence="1 2">
    <name type="scientific">Daphnia magna</name>
    <dbReference type="NCBI Taxonomy" id="35525"/>
    <lineage>
        <taxon>Eukaryota</taxon>
        <taxon>Metazoa</taxon>
        <taxon>Ecdysozoa</taxon>
        <taxon>Arthropoda</taxon>
        <taxon>Crustacea</taxon>
        <taxon>Branchiopoda</taxon>
        <taxon>Diplostraca</taxon>
        <taxon>Cladocera</taxon>
        <taxon>Anomopoda</taxon>
        <taxon>Daphniidae</taxon>
        <taxon>Daphnia</taxon>
    </lineage>
</organism>
<keyword evidence="2" id="KW-1185">Reference proteome</keyword>